<keyword evidence="1" id="KW-0175">Coiled coil</keyword>
<name>A0A2N2F3Q2_9BACT</name>
<organism evidence="3 4">
    <name type="scientific">Candidatus Dojkabacteria bacterium HGW-Dojkabacteria-1</name>
    <dbReference type="NCBI Taxonomy" id="2013761"/>
    <lineage>
        <taxon>Bacteria</taxon>
        <taxon>Candidatus Dojkabacteria</taxon>
    </lineage>
</organism>
<evidence type="ECO:0000256" key="2">
    <source>
        <dbReference type="SAM" id="MobiDB-lite"/>
    </source>
</evidence>
<proteinExistence type="predicted"/>
<accession>A0A2N2F3Q2</accession>
<protein>
    <submittedName>
        <fullName evidence="3">Uncharacterized protein</fullName>
    </submittedName>
</protein>
<evidence type="ECO:0000256" key="1">
    <source>
        <dbReference type="SAM" id="Coils"/>
    </source>
</evidence>
<dbReference type="Proteomes" id="UP000233417">
    <property type="component" value="Unassembled WGS sequence"/>
</dbReference>
<sequence length="184" mass="21471">MINGGEDFFKDKNDDYSSSGGRSPMRDFPSDRVPMIEKIFQEVLGRKPSSRELSYYKYGAMSEDDIRIKLLTSDEHKKVLEDASKLSGVEDQLKNSQLNEKRLTQKIEDLDNQIAEGHILLTEKNSIISELREQVKNPYNLEERIERYEEGFDVYSTPKIVTQDIPRQKSFKELLKEFINMLIK</sequence>
<reference evidence="3 4" key="1">
    <citation type="journal article" date="2017" name="ISME J.">
        <title>Potential for microbial H2 and metal transformations associated with novel bacteria and archaea in deep terrestrial subsurface sediments.</title>
        <authorList>
            <person name="Hernsdorf A.W."/>
            <person name="Amano Y."/>
            <person name="Miyakawa K."/>
            <person name="Ise K."/>
            <person name="Suzuki Y."/>
            <person name="Anantharaman K."/>
            <person name="Probst A."/>
            <person name="Burstein D."/>
            <person name="Thomas B.C."/>
            <person name="Banfield J.F."/>
        </authorList>
    </citation>
    <scope>NUCLEOTIDE SEQUENCE [LARGE SCALE GENOMIC DNA]</scope>
    <source>
        <strain evidence="3">HGW-Dojkabacteria-1</strain>
    </source>
</reference>
<dbReference type="AlphaFoldDB" id="A0A2N2F3Q2"/>
<feature type="region of interest" description="Disordered" evidence="2">
    <location>
        <begin position="1"/>
        <end position="31"/>
    </location>
</feature>
<dbReference type="EMBL" id="PHAO01000001">
    <property type="protein sequence ID" value="PKN02786.1"/>
    <property type="molecule type" value="Genomic_DNA"/>
</dbReference>
<feature type="coiled-coil region" evidence="1">
    <location>
        <begin position="86"/>
        <end position="113"/>
    </location>
</feature>
<evidence type="ECO:0000313" key="4">
    <source>
        <dbReference type="Proteomes" id="UP000233417"/>
    </source>
</evidence>
<evidence type="ECO:0000313" key="3">
    <source>
        <dbReference type="EMBL" id="PKN02786.1"/>
    </source>
</evidence>
<gene>
    <name evidence="3" type="ORF">CVU76_02030</name>
</gene>
<comment type="caution">
    <text evidence="3">The sequence shown here is derived from an EMBL/GenBank/DDBJ whole genome shotgun (WGS) entry which is preliminary data.</text>
</comment>